<proteinExistence type="predicted"/>
<reference evidence="3 4" key="1">
    <citation type="submission" date="2023-08" db="EMBL/GenBank/DDBJ databases">
        <title>Black Yeasts Isolated from many extreme environments.</title>
        <authorList>
            <person name="Coleine C."/>
            <person name="Stajich J.E."/>
            <person name="Selbmann L."/>
        </authorList>
    </citation>
    <scope>NUCLEOTIDE SEQUENCE [LARGE SCALE GENOMIC DNA]</scope>
    <source>
        <strain evidence="3 4">CCFEE 5935</strain>
    </source>
</reference>
<protein>
    <submittedName>
        <fullName evidence="3">Uncharacterized protein</fullName>
    </submittedName>
</protein>
<keyword evidence="1" id="KW-0175">Coiled coil</keyword>
<accession>A0AAV9PCG1</accession>
<evidence type="ECO:0000256" key="2">
    <source>
        <dbReference type="SAM" id="MobiDB-lite"/>
    </source>
</evidence>
<organism evidence="3 4">
    <name type="scientific">Saxophila tyrrhenica</name>
    <dbReference type="NCBI Taxonomy" id="1690608"/>
    <lineage>
        <taxon>Eukaryota</taxon>
        <taxon>Fungi</taxon>
        <taxon>Dikarya</taxon>
        <taxon>Ascomycota</taxon>
        <taxon>Pezizomycotina</taxon>
        <taxon>Dothideomycetes</taxon>
        <taxon>Dothideomycetidae</taxon>
        <taxon>Mycosphaerellales</taxon>
        <taxon>Extremaceae</taxon>
        <taxon>Saxophila</taxon>
    </lineage>
</organism>
<evidence type="ECO:0000313" key="4">
    <source>
        <dbReference type="Proteomes" id="UP001337655"/>
    </source>
</evidence>
<feature type="compositionally biased region" description="Basic and acidic residues" evidence="2">
    <location>
        <begin position="29"/>
        <end position="41"/>
    </location>
</feature>
<dbReference type="EMBL" id="JAVRRT010000006">
    <property type="protein sequence ID" value="KAK5170886.1"/>
    <property type="molecule type" value="Genomic_DNA"/>
</dbReference>
<dbReference type="Proteomes" id="UP001337655">
    <property type="component" value="Unassembled WGS sequence"/>
</dbReference>
<name>A0AAV9PCG1_9PEZI</name>
<dbReference type="AlphaFoldDB" id="A0AAV9PCG1"/>
<gene>
    <name evidence="3" type="ORF">LTR77_004030</name>
</gene>
<comment type="caution">
    <text evidence="3">The sequence shown here is derived from an EMBL/GenBank/DDBJ whole genome shotgun (WGS) entry which is preliminary data.</text>
</comment>
<sequence length="179" mass="20576">MDKMILERTTREADAAADATKGSASIDLPIREHPQHSKDVAHGFVADVGSHQDLQHDTADQQPPWPRSDPENEPTNLQLYRKKAEEAEAELQRMVEEERKLREWLKACADAKRQKELEELERKRKEAEEKRRQKAKAKEVLMRMGRCPVGYEWIKQSGGYRCAGGSHWIDDGQVASTMR</sequence>
<dbReference type="GeneID" id="89925376"/>
<dbReference type="RefSeq" id="XP_064659914.1">
    <property type="nucleotide sequence ID" value="XM_064801284.1"/>
</dbReference>
<evidence type="ECO:0000256" key="1">
    <source>
        <dbReference type="SAM" id="Coils"/>
    </source>
</evidence>
<keyword evidence="4" id="KW-1185">Reference proteome</keyword>
<feature type="region of interest" description="Disordered" evidence="2">
    <location>
        <begin position="1"/>
        <end position="76"/>
    </location>
</feature>
<feature type="compositionally biased region" description="Basic and acidic residues" evidence="2">
    <location>
        <begin position="1"/>
        <end position="14"/>
    </location>
</feature>
<feature type="coiled-coil region" evidence="1">
    <location>
        <begin position="77"/>
        <end position="140"/>
    </location>
</feature>
<evidence type="ECO:0000313" key="3">
    <source>
        <dbReference type="EMBL" id="KAK5170886.1"/>
    </source>
</evidence>